<feature type="compositionally biased region" description="Basic and acidic residues" evidence="2">
    <location>
        <begin position="281"/>
        <end position="296"/>
    </location>
</feature>
<dbReference type="EMBL" id="CAWUHC010000008">
    <property type="protein sequence ID" value="CAK7212232.1"/>
    <property type="molecule type" value="Genomic_DNA"/>
</dbReference>
<protein>
    <recommendedName>
        <fullName evidence="5">C6 zinc finger domain containing protein</fullName>
    </recommendedName>
</protein>
<feature type="region of interest" description="Disordered" evidence="2">
    <location>
        <begin position="274"/>
        <end position="361"/>
    </location>
</feature>
<gene>
    <name evidence="3" type="ORF">SBRCBS47491_001388</name>
</gene>
<evidence type="ECO:0000313" key="4">
    <source>
        <dbReference type="Proteomes" id="UP001642406"/>
    </source>
</evidence>
<keyword evidence="1" id="KW-0539">Nucleus</keyword>
<accession>A0ABP0AY98</accession>
<dbReference type="PANTHER" id="PTHR37540">
    <property type="entry name" value="TRANSCRIPTION FACTOR (ACR-2), PUTATIVE-RELATED-RELATED"/>
    <property type="match status" value="1"/>
</dbReference>
<evidence type="ECO:0008006" key="5">
    <source>
        <dbReference type="Google" id="ProtNLM"/>
    </source>
</evidence>
<dbReference type="Proteomes" id="UP001642406">
    <property type="component" value="Unassembled WGS sequence"/>
</dbReference>
<evidence type="ECO:0000256" key="2">
    <source>
        <dbReference type="SAM" id="MobiDB-lite"/>
    </source>
</evidence>
<evidence type="ECO:0000313" key="3">
    <source>
        <dbReference type="EMBL" id="CAK7212232.1"/>
    </source>
</evidence>
<comment type="caution">
    <text evidence="3">The sequence shown here is derived from an EMBL/GenBank/DDBJ whole genome shotgun (WGS) entry which is preliminary data.</text>
</comment>
<dbReference type="PANTHER" id="PTHR37540:SF9">
    <property type="entry name" value="ZN(2)-C6 FUNGAL-TYPE DOMAIN-CONTAINING PROTEIN"/>
    <property type="match status" value="1"/>
</dbReference>
<organism evidence="3 4">
    <name type="scientific">Sporothrix bragantina</name>
    <dbReference type="NCBI Taxonomy" id="671064"/>
    <lineage>
        <taxon>Eukaryota</taxon>
        <taxon>Fungi</taxon>
        <taxon>Dikarya</taxon>
        <taxon>Ascomycota</taxon>
        <taxon>Pezizomycotina</taxon>
        <taxon>Sordariomycetes</taxon>
        <taxon>Sordariomycetidae</taxon>
        <taxon>Ophiostomatales</taxon>
        <taxon>Ophiostomataceae</taxon>
        <taxon>Sporothrix</taxon>
    </lineage>
</organism>
<keyword evidence="4" id="KW-1185">Reference proteome</keyword>
<proteinExistence type="predicted"/>
<reference evidence="3 4" key="1">
    <citation type="submission" date="2024-01" db="EMBL/GenBank/DDBJ databases">
        <authorList>
            <person name="Allen C."/>
            <person name="Tagirdzhanova G."/>
        </authorList>
    </citation>
    <scope>NUCLEOTIDE SEQUENCE [LARGE SCALE GENOMIC DNA]</scope>
</reference>
<evidence type="ECO:0000256" key="1">
    <source>
        <dbReference type="ARBA" id="ARBA00023242"/>
    </source>
</evidence>
<name>A0ABP0AY98_9PEZI</name>
<dbReference type="InterPro" id="IPR021858">
    <property type="entry name" value="Fun_TF"/>
</dbReference>
<sequence length="495" mass="53980">MGGLPIAVNKQNAMLIHTFGEVLYHLKGSFDGVPDHDNPFLEHYVPWCVQSPLLVYTSLYISAQPLAERHYLDDTTTMRIKIQAIHVLNEYLRSTATDICTGDEAMGAVTQFISIELYYGTPAAMLAHLHGFRKMVLLRGGFAQSRVGALVTKTALVGDALIALCLEVEALLQPSGKFPFAYDEPPPEVFHLSYSSPLLSPRLPFGTCVAALGLHPATAWLLDEMAFLINAVLSLPRGKDPEEKSMALDRELAKLRATAAWTLARIEELPVDSPDAAAVARNERDVKRTDASRDTNEATEATTGRKDGTAGSDSSADCPPTPHSLLPRYPKFSASDRPPSPPPASTSSPTDGQQPQHPPAGPLYTAVRLTACLYTRAILERKPFSEVCSDADALAILAASWRVPLDRWRGVLGIFVFVMAAVIPTLHQRCDRPDGGGIYSHIHTRFAKSILQIGLMNVALVDWPASREMMGRSLQLQRWLREGQIEAATGSTPGL</sequence>
<dbReference type="Pfam" id="PF11951">
    <property type="entry name" value="Fungal_trans_2"/>
    <property type="match status" value="1"/>
</dbReference>